<reference evidence="1 2" key="1">
    <citation type="submission" date="2017-11" db="EMBL/GenBank/DDBJ databases">
        <title>De novo assembly and phasing of dikaryotic genomes from two isolates of Puccinia coronata f. sp. avenae, the causal agent of oat crown rust.</title>
        <authorList>
            <person name="Miller M.E."/>
            <person name="Zhang Y."/>
            <person name="Omidvar V."/>
            <person name="Sperschneider J."/>
            <person name="Schwessinger B."/>
            <person name="Raley C."/>
            <person name="Palmer J.M."/>
            <person name="Garnica D."/>
            <person name="Upadhyaya N."/>
            <person name="Rathjen J."/>
            <person name="Taylor J.M."/>
            <person name="Park R.F."/>
            <person name="Dodds P.N."/>
            <person name="Hirsch C.D."/>
            <person name="Kianian S.F."/>
            <person name="Figueroa M."/>
        </authorList>
    </citation>
    <scope>NUCLEOTIDE SEQUENCE [LARGE SCALE GENOMIC DNA]</scope>
    <source>
        <strain evidence="1">12SD80</strain>
    </source>
</reference>
<gene>
    <name evidence="1" type="ORF">PCASD_21280</name>
</gene>
<evidence type="ECO:0000313" key="2">
    <source>
        <dbReference type="Proteomes" id="UP000235392"/>
    </source>
</evidence>
<dbReference type="EMBL" id="PGCI01000311">
    <property type="protein sequence ID" value="PLW30035.1"/>
    <property type="molecule type" value="Genomic_DNA"/>
</dbReference>
<dbReference type="AlphaFoldDB" id="A0A2N5TX07"/>
<sequence length="57" mass="6698">MNTPHNLLSSCAAIWHWHQSQQQEPTNPIYTRAKRNDIARLSMLRNRMASQEADHKL</sequence>
<name>A0A2N5TX07_9BASI</name>
<organism evidence="1 2">
    <name type="scientific">Puccinia coronata f. sp. avenae</name>
    <dbReference type="NCBI Taxonomy" id="200324"/>
    <lineage>
        <taxon>Eukaryota</taxon>
        <taxon>Fungi</taxon>
        <taxon>Dikarya</taxon>
        <taxon>Basidiomycota</taxon>
        <taxon>Pucciniomycotina</taxon>
        <taxon>Pucciniomycetes</taxon>
        <taxon>Pucciniales</taxon>
        <taxon>Pucciniaceae</taxon>
        <taxon>Puccinia</taxon>
    </lineage>
</organism>
<proteinExistence type="predicted"/>
<comment type="caution">
    <text evidence="1">The sequence shown here is derived from an EMBL/GenBank/DDBJ whole genome shotgun (WGS) entry which is preliminary data.</text>
</comment>
<evidence type="ECO:0000313" key="1">
    <source>
        <dbReference type="EMBL" id="PLW30035.1"/>
    </source>
</evidence>
<protein>
    <submittedName>
        <fullName evidence="1">Uncharacterized protein</fullName>
    </submittedName>
</protein>
<dbReference type="Proteomes" id="UP000235392">
    <property type="component" value="Unassembled WGS sequence"/>
</dbReference>
<accession>A0A2N5TX07</accession>